<proteinExistence type="predicted"/>
<feature type="region of interest" description="Disordered" evidence="1">
    <location>
        <begin position="96"/>
        <end position="120"/>
    </location>
</feature>
<name>A0A9P3L7H1_9APHY</name>
<keyword evidence="4" id="KW-1185">Reference proteome</keyword>
<evidence type="ECO:0000313" key="3">
    <source>
        <dbReference type="EMBL" id="GJE85061.1"/>
    </source>
</evidence>
<dbReference type="OrthoDB" id="3242409at2759"/>
<dbReference type="InterPro" id="IPR045340">
    <property type="entry name" value="DUF6533"/>
</dbReference>
<evidence type="ECO:0000256" key="1">
    <source>
        <dbReference type="SAM" id="MobiDB-lite"/>
    </source>
</evidence>
<accession>A0A9P3L7H1</accession>
<dbReference type="AlphaFoldDB" id="A0A9P3L7H1"/>
<organism evidence="3 4">
    <name type="scientific">Phanerochaete sordida</name>
    <dbReference type="NCBI Taxonomy" id="48140"/>
    <lineage>
        <taxon>Eukaryota</taxon>
        <taxon>Fungi</taxon>
        <taxon>Dikarya</taxon>
        <taxon>Basidiomycota</taxon>
        <taxon>Agaricomycotina</taxon>
        <taxon>Agaricomycetes</taxon>
        <taxon>Polyporales</taxon>
        <taxon>Phanerochaetaceae</taxon>
        <taxon>Phanerochaete</taxon>
    </lineage>
</organism>
<reference evidence="3 4" key="1">
    <citation type="submission" date="2021-08" db="EMBL/GenBank/DDBJ databases">
        <title>Draft Genome Sequence of Phanerochaete sordida strain YK-624.</title>
        <authorList>
            <person name="Mori T."/>
            <person name="Dohra H."/>
            <person name="Suzuki T."/>
            <person name="Kawagishi H."/>
            <person name="Hirai H."/>
        </authorList>
    </citation>
    <scope>NUCLEOTIDE SEQUENCE [LARGE SCALE GENOMIC DNA]</scope>
    <source>
        <strain evidence="3 4">YK-624</strain>
    </source>
</reference>
<dbReference type="Proteomes" id="UP000703269">
    <property type="component" value="Unassembled WGS sequence"/>
</dbReference>
<dbReference type="Pfam" id="PF20151">
    <property type="entry name" value="DUF6533"/>
    <property type="match status" value="1"/>
</dbReference>
<evidence type="ECO:0000313" key="4">
    <source>
        <dbReference type="Proteomes" id="UP000703269"/>
    </source>
</evidence>
<comment type="caution">
    <text evidence="3">The sequence shown here is derived from an EMBL/GenBank/DDBJ whole genome shotgun (WGS) entry which is preliminary data.</text>
</comment>
<evidence type="ECO:0000259" key="2">
    <source>
        <dbReference type="Pfam" id="PF20151"/>
    </source>
</evidence>
<protein>
    <recommendedName>
        <fullName evidence="2">DUF6533 domain-containing protein</fullName>
    </recommendedName>
</protein>
<dbReference type="EMBL" id="BPQB01000002">
    <property type="protein sequence ID" value="GJE85061.1"/>
    <property type="molecule type" value="Genomic_DNA"/>
</dbReference>
<feature type="region of interest" description="Disordered" evidence="1">
    <location>
        <begin position="175"/>
        <end position="198"/>
    </location>
</feature>
<feature type="compositionally biased region" description="Low complexity" evidence="1">
    <location>
        <begin position="183"/>
        <end position="198"/>
    </location>
</feature>
<feature type="domain" description="DUF6533" evidence="2">
    <location>
        <begin position="23"/>
        <end position="67"/>
    </location>
</feature>
<gene>
    <name evidence="3" type="ORF">PsYK624_011380</name>
</gene>
<sequence length="198" mass="21934">MFDQVGGLSLLALRSQQTRLSNYYAVATCAWLVYDHLLTLPLEIRCMWHAPFRGTSLLFYINRYGALALRLLVVAQGTADISPLSSEEAADSLRGAAARDRSAISAPPNRPDSHPFSPRIRHLGLTKSSSVARVSDRDVTGRGCHVHILHGRRDRLGARRPDHRLHDIYRVVSGRHRCSDTQSSPRPSRSTSSCSPSP</sequence>